<dbReference type="RefSeq" id="XP_067079413.1">
    <property type="nucleotide sequence ID" value="XM_067223312.1"/>
</dbReference>
<evidence type="ECO:0000256" key="8">
    <source>
        <dbReference type="RuleBase" id="RU365081"/>
    </source>
</evidence>
<comment type="function">
    <text evidence="8">PPIases accelerate the folding of proteins. It catalyzes the cis-trans isomerization of proline imidic peptide bonds in oligopeptides.</text>
</comment>
<evidence type="ECO:0000256" key="2">
    <source>
        <dbReference type="ARBA" id="ARBA00004123"/>
    </source>
</evidence>
<dbReference type="InterPro" id="IPR029000">
    <property type="entry name" value="Cyclophilin-like_dom_sf"/>
</dbReference>
<feature type="signal peptide" evidence="10">
    <location>
        <begin position="1"/>
        <end position="24"/>
    </location>
</feature>
<dbReference type="InterPro" id="IPR000504">
    <property type="entry name" value="RRM_dom"/>
</dbReference>
<evidence type="ECO:0000256" key="3">
    <source>
        <dbReference type="ARBA" id="ARBA00022884"/>
    </source>
</evidence>
<feature type="domain" description="RRM" evidence="12">
    <location>
        <begin position="424"/>
        <end position="502"/>
    </location>
</feature>
<organism evidence="13 14">
    <name type="scientific">Trypanosoma equiperdum</name>
    <dbReference type="NCBI Taxonomy" id="5694"/>
    <lineage>
        <taxon>Eukaryota</taxon>
        <taxon>Discoba</taxon>
        <taxon>Euglenozoa</taxon>
        <taxon>Kinetoplastea</taxon>
        <taxon>Metakinetoplastina</taxon>
        <taxon>Trypanosomatida</taxon>
        <taxon>Trypanosomatidae</taxon>
        <taxon>Trypanosoma</taxon>
    </lineage>
</organism>
<evidence type="ECO:0000259" key="12">
    <source>
        <dbReference type="PROSITE" id="PS50102"/>
    </source>
</evidence>
<evidence type="ECO:0000256" key="5">
    <source>
        <dbReference type="ARBA" id="ARBA00023235"/>
    </source>
</evidence>
<name>A0A1G4I8R7_TRYEQ</name>
<evidence type="ECO:0000313" key="13">
    <source>
        <dbReference type="EMBL" id="SCU68213.1"/>
    </source>
</evidence>
<evidence type="ECO:0000256" key="9">
    <source>
        <dbReference type="SAM" id="MobiDB-lite"/>
    </source>
</evidence>
<dbReference type="SMART" id="SM00360">
    <property type="entry name" value="RRM"/>
    <property type="match status" value="1"/>
</dbReference>
<evidence type="ECO:0000256" key="7">
    <source>
        <dbReference type="PROSITE-ProRule" id="PRU00176"/>
    </source>
</evidence>
<protein>
    <recommendedName>
        <fullName evidence="8">Peptidyl-prolyl cis-trans isomerase</fullName>
        <shortName evidence="8">PPIase</shortName>
        <ecNumber evidence="8">5.2.1.8</ecNumber>
    </recommendedName>
</protein>
<evidence type="ECO:0000256" key="10">
    <source>
        <dbReference type="SAM" id="SignalP"/>
    </source>
</evidence>
<dbReference type="InterPro" id="IPR035542">
    <property type="entry name" value="CRIP"/>
</dbReference>
<dbReference type="Proteomes" id="UP000195570">
    <property type="component" value="Unassembled WGS sequence"/>
</dbReference>
<gene>
    <name evidence="13" type="ORF">TEOVI_000630100</name>
</gene>
<dbReference type="SUPFAM" id="SSF54928">
    <property type="entry name" value="RNA-binding domain, RBD"/>
    <property type="match status" value="1"/>
</dbReference>
<dbReference type="CDD" id="cd12235">
    <property type="entry name" value="RRM_PPIL4"/>
    <property type="match status" value="1"/>
</dbReference>
<dbReference type="Pfam" id="PF00076">
    <property type="entry name" value="RRM_1"/>
    <property type="match status" value="1"/>
</dbReference>
<evidence type="ECO:0000256" key="1">
    <source>
        <dbReference type="ARBA" id="ARBA00000971"/>
    </source>
</evidence>
<keyword evidence="4 8" id="KW-0697">Rotamase</keyword>
<dbReference type="SUPFAM" id="SSF50891">
    <property type="entry name" value="Cyclophilin-like"/>
    <property type="match status" value="1"/>
</dbReference>
<comment type="catalytic activity">
    <reaction evidence="1 8">
        <text>[protein]-peptidylproline (omega=180) = [protein]-peptidylproline (omega=0)</text>
        <dbReference type="Rhea" id="RHEA:16237"/>
        <dbReference type="Rhea" id="RHEA-COMP:10747"/>
        <dbReference type="Rhea" id="RHEA-COMP:10748"/>
        <dbReference type="ChEBI" id="CHEBI:83833"/>
        <dbReference type="ChEBI" id="CHEBI:83834"/>
        <dbReference type="EC" id="5.2.1.8"/>
    </reaction>
</comment>
<dbReference type="Gene3D" id="3.30.70.330">
    <property type="match status" value="1"/>
</dbReference>
<keyword evidence="14" id="KW-1185">Reference proteome</keyword>
<comment type="caution">
    <text evidence="13">The sequence shown here is derived from an EMBL/GenBank/DDBJ whole genome shotgun (WGS) entry which is preliminary data.</text>
</comment>
<dbReference type="Gene3D" id="2.40.100.10">
    <property type="entry name" value="Cyclophilin-like"/>
    <property type="match status" value="1"/>
</dbReference>
<feature type="chain" id="PRO_5009235291" description="Peptidyl-prolyl cis-trans isomerase" evidence="10">
    <location>
        <begin position="25"/>
        <end position="520"/>
    </location>
</feature>
<dbReference type="PROSITE" id="PS50072">
    <property type="entry name" value="CSA_PPIASE_2"/>
    <property type="match status" value="1"/>
</dbReference>
<dbReference type="VEuPathDB" id="TriTrypDB:TEOVI_000630100"/>
<proteinExistence type="inferred from homology"/>
<keyword evidence="3 7" id="KW-0694">RNA-binding</keyword>
<dbReference type="GO" id="GO:0005634">
    <property type="term" value="C:nucleus"/>
    <property type="evidence" value="ECO:0007669"/>
    <property type="project" value="UniProtKB-SubCell"/>
</dbReference>
<accession>A0A1G4I8R7</accession>
<comment type="similarity">
    <text evidence="8">Belongs to the cyclophilin-type PPIase family. PPIL4 subfamily.</text>
</comment>
<dbReference type="InterPro" id="IPR035979">
    <property type="entry name" value="RBD_domain_sf"/>
</dbReference>
<dbReference type="EC" id="5.2.1.8" evidence="8"/>
<evidence type="ECO:0000256" key="4">
    <source>
        <dbReference type="ARBA" id="ARBA00023110"/>
    </source>
</evidence>
<dbReference type="Pfam" id="PF00160">
    <property type="entry name" value="Pro_isomerase"/>
    <property type="match status" value="1"/>
</dbReference>
<dbReference type="AlphaFoldDB" id="A0A1G4I8R7"/>
<dbReference type="PANTHER" id="PTHR45843">
    <property type="entry name" value="PEPTIDYL-PROLYL CIS-TRANS ISOMERASE-LIKE 4"/>
    <property type="match status" value="1"/>
</dbReference>
<evidence type="ECO:0000313" key="14">
    <source>
        <dbReference type="Proteomes" id="UP000195570"/>
    </source>
</evidence>
<evidence type="ECO:0000256" key="6">
    <source>
        <dbReference type="ARBA" id="ARBA00023242"/>
    </source>
</evidence>
<dbReference type="InterPro" id="IPR002130">
    <property type="entry name" value="Cyclophilin-type_PPIase_dom"/>
</dbReference>
<dbReference type="GeneID" id="92380235"/>
<reference evidence="13" key="1">
    <citation type="submission" date="2016-09" db="EMBL/GenBank/DDBJ databases">
        <authorList>
            <person name="Hebert L."/>
            <person name="Moumen B."/>
        </authorList>
    </citation>
    <scope>NUCLEOTIDE SEQUENCE [LARGE SCALE GENOMIC DNA]</scope>
    <source>
        <strain evidence="13">OVI</strain>
    </source>
</reference>
<feature type="domain" description="PPIase cyclophilin-type" evidence="11">
    <location>
        <begin position="20"/>
        <end position="239"/>
    </location>
</feature>
<dbReference type="FunFam" id="3.30.70.330:FF:001218">
    <property type="entry name" value="Peptidyl-prolyl cis-trans isomerase"/>
    <property type="match status" value="1"/>
</dbReference>
<sequence length="520" mass="57954">MPSSSLSSPHPLVTAAILLETSLGELVVDLYGADCPVATAELVNLCRCKYFNGCIATEVVPDNVMILAHPVEELRRQTFASLLEASGQCHQLGGDTASDGRAVKQLIYNEWKRMRRHTAQLRRNSGASGKAEAGRLEFVPQSASNAVGAIRRSGLLLLEVPKVDGGGSNDEISPKMQLLITLSNRHQDYFEDNFMVLGEVREGNNVVEKMRVAPHRRLTSVSGITTRPSRLIRIRHMTVLPTAGTDAFADISHRDRRKTMEENNLSSRLAQVGCFRHWATLGAVQAANKGLVSLLKREASKNTARKGRKCSSDETESFSGCEFLVIPEDSAQGGARNFPNHDTNNGDDYDILSVKYNPHFHGDYLSSDDDTDGDGNFGPRKEREKRQQEKMRLHQDKLNETRALTLNLLDGIGDASGELKPEGNVLFVCRLNPLTTSEGLEMCFSQFGKVKSVQVIRDSKTGDSLCYGFVEFADEETCYRAHQKMDNALIDDRRIHVDFSQSVSKLWMEKQRELRKRVRQ</sequence>
<dbReference type="InterPro" id="IPR012677">
    <property type="entry name" value="Nucleotide-bd_a/b_plait_sf"/>
</dbReference>
<keyword evidence="5 8" id="KW-0413">Isomerase</keyword>
<feature type="region of interest" description="Disordered" evidence="9">
    <location>
        <begin position="363"/>
        <end position="392"/>
    </location>
</feature>
<dbReference type="GO" id="GO:0003755">
    <property type="term" value="F:peptidyl-prolyl cis-trans isomerase activity"/>
    <property type="evidence" value="ECO:0007669"/>
    <property type="project" value="UniProtKB-UniRule"/>
</dbReference>
<dbReference type="PANTHER" id="PTHR45843:SF1">
    <property type="entry name" value="PEPTIDYL-PROLYL CIS-TRANS ISOMERASE-LIKE 4"/>
    <property type="match status" value="1"/>
</dbReference>
<keyword evidence="6 8" id="KW-0539">Nucleus</keyword>
<keyword evidence="10" id="KW-0732">Signal</keyword>
<dbReference type="GO" id="GO:0003723">
    <property type="term" value="F:RNA binding"/>
    <property type="evidence" value="ECO:0007669"/>
    <property type="project" value="UniProtKB-UniRule"/>
</dbReference>
<dbReference type="PROSITE" id="PS50102">
    <property type="entry name" value="RRM"/>
    <property type="match status" value="1"/>
</dbReference>
<feature type="compositionally biased region" description="Basic and acidic residues" evidence="9">
    <location>
        <begin position="379"/>
        <end position="392"/>
    </location>
</feature>
<dbReference type="EMBL" id="CZPT02000924">
    <property type="protein sequence ID" value="SCU68213.1"/>
    <property type="molecule type" value="Genomic_DNA"/>
</dbReference>
<comment type="subcellular location">
    <subcellularLocation>
        <location evidence="2 8">Nucleus</location>
    </subcellularLocation>
</comment>
<evidence type="ECO:0000259" key="11">
    <source>
        <dbReference type="PROSITE" id="PS50072"/>
    </source>
</evidence>